<keyword evidence="2" id="KW-1185">Reference proteome</keyword>
<sequence>MATAEPFRVATTLALSTGAPVSGSFTRPVRVGHRWADRPSSVNA</sequence>
<reference evidence="1" key="1">
    <citation type="submission" date="2020-10" db="EMBL/GenBank/DDBJ databases">
        <title>Sequencing the genomes of 1000 actinobacteria strains.</title>
        <authorList>
            <person name="Klenk H.-P."/>
        </authorList>
    </citation>
    <scope>NUCLEOTIDE SEQUENCE</scope>
    <source>
        <strain evidence="1">DSM 45354</strain>
    </source>
</reference>
<gene>
    <name evidence="1" type="ORF">HEB94_003809</name>
</gene>
<proteinExistence type="predicted"/>
<comment type="caution">
    <text evidence="1">The sequence shown here is derived from an EMBL/GenBank/DDBJ whole genome shotgun (WGS) entry which is preliminary data.</text>
</comment>
<dbReference type="EMBL" id="JADBEM010000001">
    <property type="protein sequence ID" value="MBE1606961.1"/>
    <property type="molecule type" value="Genomic_DNA"/>
</dbReference>
<dbReference type="RefSeq" id="WP_345482715.1">
    <property type="nucleotide sequence ID" value="NZ_BAABJL010000069.1"/>
</dbReference>
<evidence type="ECO:0000313" key="1">
    <source>
        <dbReference type="EMBL" id="MBE1606961.1"/>
    </source>
</evidence>
<accession>A0A927RJ88</accession>
<name>A0A927RJ88_9ACTN</name>
<dbReference type="Proteomes" id="UP000638648">
    <property type="component" value="Unassembled WGS sequence"/>
</dbReference>
<protein>
    <submittedName>
        <fullName evidence="1">Uncharacterized protein</fullName>
    </submittedName>
</protein>
<organism evidence="1 2">
    <name type="scientific">Actinopolymorpha pittospori</name>
    <dbReference type="NCBI Taxonomy" id="648752"/>
    <lineage>
        <taxon>Bacteria</taxon>
        <taxon>Bacillati</taxon>
        <taxon>Actinomycetota</taxon>
        <taxon>Actinomycetes</taxon>
        <taxon>Propionibacteriales</taxon>
        <taxon>Actinopolymorphaceae</taxon>
        <taxon>Actinopolymorpha</taxon>
    </lineage>
</organism>
<evidence type="ECO:0000313" key="2">
    <source>
        <dbReference type="Proteomes" id="UP000638648"/>
    </source>
</evidence>
<dbReference type="AlphaFoldDB" id="A0A927RJ88"/>